<keyword evidence="4" id="KW-1185">Reference proteome</keyword>
<keyword evidence="2" id="KW-1133">Transmembrane helix</keyword>
<feature type="region of interest" description="Disordered" evidence="1">
    <location>
        <begin position="69"/>
        <end position="95"/>
    </location>
</feature>
<sequence length="191" mass="21791">MRRRSYSDCFCTPNNQSSLNLGVKSPNALNLRHYNLRNHVQLPCCHLNSLTGPPLVPLIKPYSFPTFEEKGSEEGTKHQTTLQGDRPLKVGTSNTRTNSVTHISSALAMIQRYDGLSYYKYQREVKSIHYWNEVAPAILISQHRRSSNFVKLEPIIEEERQESGLLHRGVVTSFPLLLSGLLYIFLCRGLF</sequence>
<comment type="caution">
    <text evidence="3">The sequence shown here is derived from an EMBL/GenBank/DDBJ whole genome shotgun (WGS) entry which is preliminary data.</text>
</comment>
<proteinExistence type="predicted"/>
<dbReference type="PANTHER" id="PTHR36063:SF3">
    <property type="entry name" value="PROTEIN, PUTATIVE-RELATED"/>
    <property type="match status" value="1"/>
</dbReference>
<protein>
    <submittedName>
        <fullName evidence="3">Uncharacterized protein</fullName>
    </submittedName>
</protein>
<dbReference type="Proteomes" id="UP001367508">
    <property type="component" value="Unassembled WGS sequence"/>
</dbReference>
<evidence type="ECO:0000313" key="4">
    <source>
        <dbReference type="Proteomes" id="UP001367508"/>
    </source>
</evidence>
<feature type="transmembrane region" description="Helical" evidence="2">
    <location>
        <begin position="165"/>
        <end position="186"/>
    </location>
</feature>
<dbReference type="EMBL" id="JAYMYQ010000009">
    <property type="protein sequence ID" value="KAK7313729.1"/>
    <property type="molecule type" value="Genomic_DNA"/>
</dbReference>
<evidence type="ECO:0000313" key="3">
    <source>
        <dbReference type="EMBL" id="KAK7313729.1"/>
    </source>
</evidence>
<gene>
    <name evidence="3" type="ORF">VNO77_38924</name>
</gene>
<reference evidence="3 4" key="1">
    <citation type="submission" date="2024-01" db="EMBL/GenBank/DDBJ databases">
        <title>The genomes of 5 underutilized Papilionoideae crops provide insights into root nodulation and disease resistanc.</title>
        <authorList>
            <person name="Jiang F."/>
        </authorList>
    </citation>
    <scope>NUCLEOTIDE SEQUENCE [LARGE SCALE GENOMIC DNA]</scope>
    <source>
        <strain evidence="3">LVBAO_FW01</strain>
        <tissue evidence="3">Leaves</tissue>
    </source>
</reference>
<evidence type="ECO:0000256" key="2">
    <source>
        <dbReference type="SAM" id="Phobius"/>
    </source>
</evidence>
<organism evidence="3 4">
    <name type="scientific">Canavalia gladiata</name>
    <name type="common">Sword bean</name>
    <name type="synonym">Dolichos gladiatus</name>
    <dbReference type="NCBI Taxonomy" id="3824"/>
    <lineage>
        <taxon>Eukaryota</taxon>
        <taxon>Viridiplantae</taxon>
        <taxon>Streptophyta</taxon>
        <taxon>Embryophyta</taxon>
        <taxon>Tracheophyta</taxon>
        <taxon>Spermatophyta</taxon>
        <taxon>Magnoliopsida</taxon>
        <taxon>eudicotyledons</taxon>
        <taxon>Gunneridae</taxon>
        <taxon>Pentapetalae</taxon>
        <taxon>rosids</taxon>
        <taxon>fabids</taxon>
        <taxon>Fabales</taxon>
        <taxon>Fabaceae</taxon>
        <taxon>Papilionoideae</taxon>
        <taxon>50 kb inversion clade</taxon>
        <taxon>NPAAA clade</taxon>
        <taxon>indigoferoid/millettioid clade</taxon>
        <taxon>Phaseoleae</taxon>
        <taxon>Canavalia</taxon>
    </lineage>
</organism>
<evidence type="ECO:0000256" key="1">
    <source>
        <dbReference type="SAM" id="MobiDB-lite"/>
    </source>
</evidence>
<name>A0AAN9PXS3_CANGL</name>
<accession>A0AAN9PXS3</accession>
<dbReference type="AlphaFoldDB" id="A0AAN9PXS3"/>
<keyword evidence="2" id="KW-0472">Membrane</keyword>
<dbReference type="PANTHER" id="PTHR36063">
    <property type="entry name" value="ARABIDOPSIS THALIANA GENOMIC DNA, CHROMOSOME 5, P1 CLONE:MOK16"/>
    <property type="match status" value="1"/>
</dbReference>
<keyword evidence="2" id="KW-0812">Transmembrane</keyword>